<dbReference type="EMBL" id="LT607756">
    <property type="protein sequence ID" value="SCG85713.1"/>
    <property type="molecule type" value="Genomic_DNA"/>
</dbReference>
<dbReference type="InterPro" id="IPR050554">
    <property type="entry name" value="Met_Synthase/Corrinoid"/>
</dbReference>
<evidence type="ECO:0000313" key="5">
    <source>
        <dbReference type="EMBL" id="SCG85713.1"/>
    </source>
</evidence>
<dbReference type="InterPro" id="IPR003759">
    <property type="entry name" value="Cbl-bd_cap"/>
</dbReference>
<dbReference type="OrthoDB" id="134276at2157"/>
<proteinExistence type="predicted"/>
<dbReference type="NCBIfam" id="NF040669">
    <property type="entry name" value="MtaC2_Meth"/>
    <property type="match status" value="1"/>
</dbReference>
<protein>
    <submittedName>
        <fullName evidence="5">Methanol-corrinoid protein</fullName>
    </submittedName>
</protein>
<evidence type="ECO:0000259" key="4">
    <source>
        <dbReference type="PROSITE" id="PS51337"/>
    </source>
</evidence>
<reference evidence="5 6" key="1">
    <citation type="submission" date="2016-08" db="EMBL/GenBank/DDBJ databases">
        <authorList>
            <person name="Seilhamer J.J."/>
        </authorList>
    </citation>
    <scope>NUCLEOTIDE SEQUENCE [LARGE SCALE GENOMIC DNA]</scope>
    <source>
        <strain evidence="5">Buetzberg</strain>
    </source>
</reference>
<dbReference type="AlphaFoldDB" id="A0A1D3L2D7"/>
<dbReference type="KEGG" id="mcub:MCBB_1155"/>
<dbReference type="PROSITE" id="PS51332">
    <property type="entry name" value="B12_BINDING"/>
    <property type="match status" value="1"/>
</dbReference>
<dbReference type="InterPro" id="IPR036594">
    <property type="entry name" value="Meth_synthase_dom"/>
</dbReference>
<name>A0A1D3L2D7_9EURY</name>
<evidence type="ECO:0000256" key="1">
    <source>
        <dbReference type="ARBA" id="ARBA00022723"/>
    </source>
</evidence>
<accession>A0A1D3L2D7</accession>
<dbReference type="Pfam" id="PF02607">
    <property type="entry name" value="B12-binding_2"/>
    <property type="match status" value="1"/>
</dbReference>
<dbReference type="Gene3D" id="3.40.50.280">
    <property type="entry name" value="Cobalamin-binding domain"/>
    <property type="match status" value="1"/>
</dbReference>
<evidence type="ECO:0000259" key="3">
    <source>
        <dbReference type="PROSITE" id="PS51332"/>
    </source>
</evidence>
<dbReference type="GO" id="GO:0008705">
    <property type="term" value="F:methionine synthase activity"/>
    <property type="evidence" value="ECO:0007669"/>
    <property type="project" value="TreeGrafter"/>
</dbReference>
<dbReference type="RefSeq" id="WP_071906844.1">
    <property type="nucleotide sequence ID" value="NZ_LT607756.1"/>
</dbReference>
<dbReference type="Proteomes" id="UP000094707">
    <property type="component" value="Chromosome I"/>
</dbReference>
<feature type="domain" description="B12-binding N-terminal" evidence="4">
    <location>
        <begin position="37"/>
        <end position="131"/>
    </location>
</feature>
<sequence>MDYKEDLEPKMDQNFVAVRYNVEIEGPAIKPEEDHDVRNILPDEEPYRSIALAVLHEDREASLSNVKKALDEGVSPIEIINKGLMKGIDAVSLLYTKGFYFLPDLMLAGDGMMEGVKECEKVLGHKSETKGTVVSFVAEGDPHDIGKNLIVMFLRAAGYDAIDLGRDVPTDDVIKAVKEYNPLFVTGTALMTTTMTVFPKVVEKLQENGLEVPAIGCGGGAVRKDFVESFPMSVYGVEAYHTPKLADAILKDKKTWKDLRKEYSEIVGEFVPEYS</sequence>
<dbReference type="GO" id="GO:0046653">
    <property type="term" value="P:tetrahydrofolate metabolic process"/>
    <property type="evidence" value="ECO:0007669"/>
    <property type="project" value="TreeGrafter"/>
</dbReference>
<keyword evidence="6" id="KW-1185">Reference proteome</keyword>
<keyword evidence="2" id="KW-0170">Cobalt</keyword>
<dbReference type="Gene3D" id="1.10.1240.10">
    <property type="entry name" value="Methionine synthase domain"/>
    <property type="match status" value="1"/>
</dbReference>
<dbReference type="STRING" id="118062.MCBB_1155"/>
<dbReference type="SUPFAM" id="SSF47644">
    <property type="entry name" value="Methionine synthase domain"/>
    <property type="match status" value="1"/>
</dbReference>
<dbReference type="InterPro" id="IPR006158">
    <property type="entry name" value="Cobalamin-bd"/>
</dbReference>
<dbReference type="PROSITE" id="PS51337">
    <property type="entry name" value="B12_BINDING_NTER"/>
    <property type="match status" value="1"/>
</dbReference>
<dbReference type="GO" id="GO:0046872">
    <property type="term" value="F:metal ion binding"/>
    <property type="evidence" value="ECO:0007669"/>
    <property type="project" value="UniProtKB-KW"/>
</dbReference>
<dbReference type="GO" id="GO:0031419">
    <property type="term" value="F:cobalamin binding"/>
    <property type="evidence" value="ECO:0007669"/>
    <property type="project" value="InterPro"/>
</dbReference>
<feature type="domain" description="B12-binding" evidence="3">
    <location>
        <begin position="130"/>
        <end position="260"/>
    </location>
</feature>
<dbReference type="Pfam" id="PF02310">
    <property type="entry name" value="B12-binding"/>
    <property type="match status" value="1"/>
</dbReference>
<gene>
    <name evidence="5" type="primary">mtaC</name>
    <name evidence="5" type="ORF">MCBB_1155</name>
</gene>
<dbReference type="PANTHER" id="PTHR45833:SF1">
    <property type="entry name" value="METHIONINE SYNTHASE"/>
    <property type="match status" value="1"/>
</dbReference>
<organism evidence="5 6">
    <name type="scientific">Methanobacterium congolense</name>
    <dbReference type="NCBI Taxonomy" id="118062"/>
    <lineage>
        <taxon>Archaea</taxon>
        <taxon>Methanobacteriati</taxon>
        <taxon>Methanobacteriota</taxon>
        <taxon>Methanomada group</taxon>
        <taxon>Methanobacteria</taxon>
        <taxon>Methanobacteriales</taxon>
        <taxon>Methanobacteriaceae</taxon>
        <taxon>Methanobacterium</taxon>
    </lineage>
</organism>
<dbReference type="PANTHER" id="PTHR45833">
    <property type="entry name" value="METHIONINE SYNTHASE"/>
    <property type="match status" value="1"/>
</dbReference>
<dbReference type="GeneID" id="30412000"/>
<dbReference type="SUPFAM" id="SSF52242">
    <property type="entry name" value="Cobalamin (vitamin B12)-binding domain"/>
    <property type="match status" value="1"/>
</dbReference>
<evidence type="ECO:0000256" key="2">
    <source>
        <dbReference type="ARBA" id="ARBA00023285"/>
    </source>
</evidence>
<dbReference type="GO" id="GO:0005829">
    <property type="term" value="C:cytosol"/>
    <property type="evidence" value="ECO:0007669"/>
    <property type="project" value="TreeGrafter"/>
</dbReference>
<dbReference type="InterPro" id="IPR036724">
    <property type="entry name" value="Cobalamin-bd_sf"/>
</dbReference>
<keyword evidence="1" id="KW-0479">Metal-binding</keyword>
<dbReference type="PATRIC" id="fig|129848.4.peg.1166"/>
<dbReference type="GO" id="GO:0050667">
    <property type="term" value="P:homocysteine metabolic process"/>
    <property type="evidence" value="ECO:0007669"/>
    <property type="project" value="TreeGrafter"/>
</dbReference>
<dbReference type="SMART" id="SM01018">
    <property type="entry name" value="B12-binding_2"/>
    <property type="match status" value="1"/>
</dbReference>
<evidence type="ECO:0000313" key="6">
    <source>
        <dbReference type="Proteomes" id="UP000094707"/>
    </source>
</evidence>